<feature type="transmembrane region" description="Helical" evidence="1">
    <location>
        <begin position="93"/>
        <end position="113"/>
    </location>
</feature>
<gene>
    <name evidence="2" type="ORF">RV15_GL000871</name>
</gene>
<accession>A0AA91GFH0</accession>
<reference evidence="2 3" key="1">
    <citation type="submission" date="2014-12" db="EMBL/GenBank/DDBJ databases">
        <title>Draft genome sequences of 29 type strains of Enterococci.</title>
        <authorList>
            <person name="Zhong Z."/>
            <person name="Sun Z."/>
            <person name="Liu W."/>
            <person name="Zhang W."/>
            <person name="Zhang H."/>
        </authorList>
    </citation>
    <scope>NUCLEOTIDE SEQUENCE [LARGE SCALE GENOMIC DNA]</scope>
    <source>
        <strain evidence="2 3">DSM 22801</strain>
    </source>
</reference>
<dbReference type="EMBL" id="JXLC01000016">
    <property type="protein sequence ID" value="OJG91241.1"/>
    <property type="molecule type" value="Genomic_DNA"/>
</dbReference>
<feature type="transmembrane region" description="Helical" evidence="1">
    <location>
        <begin position="198"/>
        <end position="218"/>
    </location>
</feature>
<protein>
    <recommendedName>
        <fullName evidence="4">DUF998 domain-containing protein</fullName>
    </recommendedName>
</protein>
<evidence type="ECO:0000313" key="3">
    <source>
        <dbReference type="Proteomes" id="UP000183039"/>
    </source>
</evidence>
<feature type="transmembrane region" description="Helical" evidence="1">
    <location>
        <begin position="133"/>
        <end position="152"/>
    </location>
</feature>
<comment type="caution">
    <text evidence="2">The sequence shown here is derived from an EMBL/GenBank/DDBJ whole genome shotgun (WGS) entry which is preliminary data.</text>
</comment>
<dbReference type="Proteomes" id="UP000183039">
    <property type="component" value="Unassembled WGS sequence"/>
</dbReference>
<evidence type="ECO:0000256" key="1">
    <source>
        <dbReference type="SAM" id="Phobius"/>
    </source>
</evidence>
<organism evidence="2 3">
    <name type="scientific">Enterococcus silesiacus</name>
    <dbReference type="NCBI Taxonomy" id="332949"/>
    <lineage>
        <taxon>Bacteria</taxon>
        <taxon>Bacillati</taxon>
        <taxon>Bacillota</taxon>
        <taxon>Bacilli</taxon>
        <taxon>Lactobacillales</taxon>
        <taxon>Enterococcaceae</taxon>
        <taxon>Enterococcus</taxon>
    </lineage>
</organism>
<evidence type="ECO:0000313" key="2">
    <source>
        <dbReference type="EMBL" id="OJG91241.1"/>
    </source>
</evidence>
<dbReference type="InterPro" id="IPR009339">
    <property type="entry name" value="DUF998"/>
</dbReference>
<keyword evidence="1" id="KW-0812">Transmembrane</keyword>
<proteinExistence type="predicted"/>
<dbReference type="Pfam" id="PF06197">
    <property type="entry name" value="DUF998"/>
    <property type="match status" value="1"/>
</dbReference>
<feature type="transmembrane region" description="Helical" evidence="1">
    <location>
        <begin position="15"/>
        <end position="41"/>
    </location>
</feature>
<feature type="transmembrane region" description="Helical" evidence="1">
    <location>
        <begin position="159"/>
        <end position="178"/>
    </location>
</feature>
<sequence>MKYKEGFLMTILKRYGFFIMILVILSELIVPFVLIAFYPHYNPITMLISDFGEDGSPTKMVFKMWQLVDGSLFLLAVPSFYERFKRTSKSLAIWLSVMISTFAIGDCLVTGIFDRSPSVTTIDIEAMIHDYASGAGFVALLIAIFLLIKLYILEENQLAIRGLFIVFILSACFMFLFAEPKIPIVRELQIPYRGLWQRANLLFLYLPFFFVACGNLDFRK</sequence>
<evidence type="ECO:0008006" key="4">
    <source>
        <dbReference type="Google" id="ProtNLM"/>
    </source>
</evidence>
<dbReference type="AlphaFoldDB" id="A0AA91GFH0"/>
<keyword evidence="1" id="KW-1133">Transmembrane helix</keyword>
<keyword evidence="1" id="KW-0472">Membrane</keyword>
<name>A0AA91GFH0_9ENTE</name>